<dbReference type="Proteomes" id="UP001229421">
    <property type="component" value="Unassembled WGS sequence"/>
</dbReference>
<dbReference type="EMBL" id="JAUHHV010000007">
    <property type="protein sequence ID" value="KAK1419604.1"/>
    <property type="molecule type" value="Genomic_DNA"/>
</dbReference>
<name>A0AAD8KB62_TARER</name>
<comment type="caution">
    <text evidence="1">The sequence shown here is derived from an EMBL/GenBank/DDBJ whole genome shotgun (WGS) entry which is preliminary data.</text>
</comment>
<accession>A0AAD8KB62</accession>
<sequence>MYSYSFNKDIIVAGKKAIEHADFDGDKHPRYVYLCNELPKKEAIQKMRLFNTHKQSLKPKVQVTHRNYGGIHLINTKLD</sequence>
<evidence type="ECO:0000313" key="2">
    <source>
        <dbReference type="Proteomes" id="UP001229421"/>
    </source>
</evidence>
<organism evidence="1 2">
    <name type="scientific">Tagetes erecta</name>
    <name type="common">African marigold</name>
    <dbReference type="NCBI Taxonomy" id="13708"/>
    <lineage>
        <taxon>Eukaryota</taxon>
        <taxon>Viridiplantae</taxon>
        <taxon>Streptophyta</taxon>
        <taxon>Embryophyta</taxon>
        <taxon>Tracheophyta</taxon>
        <taxon>Spermatophyta</taxon>
        <taxon>Magnoliopsida</taxon>
        <taxon>eudicotyledons</taxon>
        <taxon>Gunneridae</taxon>
        <taxon>Pentapetalae</taxon>
        <taxon>asterids</taxon>
        <taxon>campanulids</taxon>
        <taxon>Asterales</taxon>
        <taxon>Asteraceae</taxon>
        <taxon>Asteroideae</taxon>
        <taxon>Heliantheae alliance</taxon>
        <taxon>Tageteae</taxon>
        <taxon>Tagetes</taxon>
    </lineage>
</organism>
<evidence type="ECO:0000313" key="1">
    <source>
        <dbReference type="EMBL" id="KAK1419604.1"/>
    </source>
</evidence>
<protein>
    <submittedName>
        <fullName evidence="1">Uncharacterized protein</fullName>
    </submittedName>
</protein>
<gene>
    <name evidence="1" type="ORF">QVD17_28816</name>
</gene>
<reference evidence="1" key="1">
    <citation type="journal article" date="2023" name="bioRxiv">
        <title>Improved chromosome-level genome assembly for marigold (Tagetes erecta).</title>
        <authorList>
            <person name="Jiang F."/>
            <person name="Yuan L."/>
            <person name="Wang S."/>
            <person name="Wang H."/>
            <person name="Xu D."/>
            <person name="Wang A."/>
            <person name="Fan W."/>
        </authorList>
    </citation>
    <scope>NUCLEOTIDE SEQUENCE</scope>
    <source>
        <strain evidence="1">WSJ</strain>
        <tissue evidence="1">Leaf</tissue>
    </source>
</reference>
<proteinExistence type="predicted"/>
<keyword evidence="2" id="KW-1185">Reference proteome</keyword>
<dbReference type="AlphaFoldDB" id="A0AAD8KB62"/>